<evidence type="ECO:0000256" key="1">
    <source>
        <dbReference type="ARBA" id="ARBA00022741"/>
    </source>
</evidence>
<dbReference type="Proteomes" id="UP000325313">
    <property type="component" value="Unassembled WGS sequence"/>
</dbReference>
<gene>
    <name evidence="5" type="primary">RAD51_2</name>
    <name evidence="5" type="ORF">PGTUg99_000323</name>
</gene>
<evidence type="ECO:0000256" key="2">
    <source>
        <dbReference type="ARBA" id="ARBA00022840"/>
    </source>
</evidence>
<reference evidence="5 6" key="1">
    <citation type="submission" date="2019-05" db="EMBL/GenBank/DDBJ databases">
        <title>Emergence of the Ug99 lineage of the wheat stem rust pathogen through somatic hybridization.</title>
        <authorList>
            <person name="Li F."/>
            <person name="Upadhyaya N.M."/>
            <person name="Sperschneider J."/>
            <person name="Matny O."/>
            <person name="Nguyen-Phuc H."/>
            <person name="Mago R."/>
            <person name="Raley C."/>
            <person name="Miller M.E."/>
            <person name="Silverstein K.A.T."/>
            <person name="Henningsen E."/>
            <person name="Hirsch C.D."/>
            <person name="Visser B."/>
            <person name="Pretorius Z.A."/>
            <person name="Steffenson B.J."/>
            <person name="Schwessinger B."/>
            <person name="Dodds P.N."/>
            <person name="Figueroa M."/>
        </authorList>
    </citation>
    <scope>NUCLEOTIDE SEQUENCE [LARGE SCALE GENOMIC DNA]</scope>
    <source>
        <strain evidence="5 6">Ug99</strain>
    </source>
</reference>
<dbReference type="GO" id="GO:0003697">
    <property type="term" value="F:single-stranded DNA binding"/>
    <property type="evidence" value="ECO:0007669"/>
    <property type="project" value="TreeGrafter"/>
</dbReference>
<dbReference type="GO" id="GO:0070192">
    <property type="term" value="P:chromosome organization involved in meiotic cell cycle"/>
    <property type="evidence" value="ECO:0007669"/>
    <property type="project" value="TreeGrafter"/>
</dbReference>
<accession>A0A5B0LZH3</accession>
<keyword evidence="2" id="KW-0067">ATP-binding</keyword>
<dbReference type="InterPro" id="IPR020587">
    <property type="entry name" value="RecA_monomer-monomer_interface"/>
</dbReference>
<evidence type="ECO:0000256" key="3">
    <source>
        <dbReference type="SAM" id="MobiDB-lite"/>
    </source>
</evidence>
<sequence length="71" mass="7443">MSSPDSGPGGGGLGKAPIGGNIMAHSSTTRLQFRKGRETTRIVKLIDSPCLPEGETKMAIYQNGIGDPEEE</sequence>
<dbReference type="PANTHER" id="PTHR22942:SF39">
    <property type="entry name" value="DNA REPAIR PROTEIN RAD51 HOMOLOG 1"/>
    <property type="match status" value="1"/>
</dbReference>
<comment type="caution">
    <text evidence="5">The sequence shown here is derived from an EMBL/GenBank/DDBJ whole genome shotgun (WGS) entry which is preliminary data.</text>
</comment>
<dbReference type="GO" id="GO:0000150">
    <property type="term" value="F:DNA strand exchange activity"/>
    <property type="evidence" value="ECO:0007669"/>
    <property type="project" value="TreeGrafter"/>
</dbReference>
<dbReference type="AlphaFoldDB" id="A0A5B0LZH3"/>
<feature type="domain" description="RecA family profile 2" evidence="4">
    <location>
        <begin position="7"/>
        <end position="70"/>
    </location>
</feature>
<dbReference type="GO" id="GO:0007131">
    <property type="term" value="P:reciprocal meiotic recombination"/>
    <property type="evidence" value="ECO:0007669"/>
    <property type="project" value="TreeGrafter"/>
</dbReference>
<dbReference type="GO" id="GO:0042148">
    <property type="term" value="P:DNA strand invasion"/>
    <property type="evidence" value="ECO:0007669"/>
    <property type="project" value="TreeGrafter"/>
</dbReference>
<dbReference type="InterPro" id="IPR013632">
    <property type="entry name" value="Rad51_C"/>
</dbReference>
<dbReference type="PROSITE" id="PS50163">
    <property type="entry name" value="RECA_3"/>
    <property type="match status" value="1"/>
</dbReference>
<dbReference type="GO" id="GO:0000794">
    <property type="term" value="C:condensed nuclear chromosome"/>
    <property type="evidence" value="ECO:0007669"/>
    <property type="project" value="TreeGrafter"/>
</dbReference>
<evidence type="ECO:0000313" key="6">
    <source>
        <dbReference type="Proteomes" id="UP000325313"/>
    </source>
</evidence>
<evidence type="ECO:0000313" key="5">
    <source>
        <dbReference type="EMBL" id="KAA1069942.1"/>
    </source>
</evidence>
<dbReference type="GO" id="GO:0003690">
    <property type="term" value="F:double-stranded DNA binding"/>
    <property type="evidence" value="ECO:0007669"/>
    <property type="project" value="TreeGrafter"/>
</dbReference>
<dbReference type="GO" id="GO:0000730">
    <property type="term" value="P:DNA recombinase assembly"/>
    <property type="evidence" value="ECO:0007669"/>
    <property type="project" value="TreeGrafter"/>
</dbReference>
<feature type="region of interest" description="Disordered" evidence="3">
    <location>
        <begin position="1"/>
        <end position="26"/>
    </location>
</feature>
<protein>
    <submittedName>
        <fullName evidence="5">Recombinase rad51</fullName>
    </submittedName>
</protein>
<dbReference type="PANTHER" id="PTHR22942">
    <property type="entry name" value="RECA/RAD51/RADA DNA STRAND-PAIRING FAMILY MEMBER"/>
    <property type="match status" value="1"/>
</dbReference>
<dbReference type="EMBL" id="VDEP01000492">
    <property type="protein sequence ID" value="KAA1069942.1"/>
    <property type="molecule type" value="Genomic_DNA"/>
</dbReference>
<dbReference type="GO" id="GO:0008094">
    <property type="term" value="F:ATP-dependent activity, acting on DNA"/>
    <property type="evidence" value="ECO:0007669"/>
    <property type="project" value="InterPro"/>
</dbReference>
<organism evidence="5 6">
    <name type="scientific">Puccinia graminis f. sp. tritici</name>
    <dbReference type="NCBI Taxonomy" id="56615"/>
    <lineage>
        <taxon>Eukaryota</taxon>
        <taxon>Fungi</taxon>
        <taxon>Dikarya</taxon>
        <taxon>Basidiomycota</taxon>
        <taxon>Pucciniomycotina</taxon>
        <taxon>Pucciniomycetes</taxon>
        <taxon>Pucciniales</taxon>
        <taxon>Pucciniaceae</taxon>
        <taxon>Puccinia</taxon>
    </lineage>
</organism>
<dbReference type="GO" id="GO:0006312">
    <property type="term" value="P:mitotic recombination"/>
    <property type="evidence" value="ECO:0007669"/>
    <property type="project" value="TreeGrafter"/>
</dbReference>
<dbReference type="GO" id="GO:0005524">
    <property type="term" value="F:ATP binding"/>
    <property type="evidence" value="ECO:0007669"/>
    <property type="project" value="UniProtKB-KW"/>
</dbReference>
<proteinExistence type="predicted"/>
<evidence type="ECO:0000259" key="4">
    <source>
        <dbReference type="PROSITE" id="PS50163"/>
    </source>
</evidence>
<dbReference type="InterPro" id="IPR027417">
    <property type="entry name" value="P-loop_NTPase"/>
</dbReference>
<dbReference type="Gene3D" id="3.40.50.300">
    <property type="entry name" value="P-loop containing nucleotide triphosphate hydrolases"/>
    <property type="match status" value="1"/>
</dbReference>
<name>A0A5B0LZH3_PUCGR</name>
<keyword evidence="1" id="KW-0547">Nucleotide-binding</keyword>
<dbReference type="Pfam" id="PF08423">
    <property type="entry name" value="Rad51"/>
    <property type="match status" value="1"/>
</dbReference>